<feature type="signal peptide" evidence="3">
    <location>
        <begin position="1"/>
        <end position="24"/>
    </location>
</feature>
<dbReference type="Pfam" id="PF01551">
    <property type="entry name" value="Peptidase_M23"/>
    <property type="match status" value="1"/>
</dbReference>
<dbReference type="NCBIfam" id="NF008123">
    <property type="entry name" value="PRK10871.1"/>
    <property type="match status" value="1"/>
</dbReference>
<keyword evidence="6" id="KW-1185">Reference proteome</keyword>
<accession>A0A2M8RY97</accession>
<evidence type="ECO:0000256" key="2">
    <source>
        <dbReference type="SAM" id="MobiDB-lite"/>
    </source>
</evidence>
<reference evidence="5 6" key="1">
    <citation type="submission" date="2017-11" db="EMBL/GenBank/DDBJ databases">
        <title>Reclassification of Bisgaard taxon 5 as Caviibacterium pharyngocola gen. nov., sp. nov.</title>
        <authorList>
            <person name="Christensen H."/>
        </authorList>
    </citation>
    <scope>NUCLEOTIDE SEQUENCE [LARGE SCALE GENOMIC DNA]</scope>
    <source>
        <strain evidence="5 6">7_3</strain>
    </source>
</reference>
<dbReference type="PROSITE" id="PS51782">
    <property type="entry name" value="LYSM"/>
    <property type="match status" value="1"/>
</dbReference>
<evidence type="ECO:0000256" key="3">
    <source>
        <dbReference type="SAM" id="SignalP"/>
    </source>
</evidence>
<dbReference type="GO" id="GO:0032153">
    <property type="term" value="C:cell division site"/>
    <property type="evidence" value="ECO:0007669"/>
    <property type="project" value="TreeGrafter"/>
</dbReference>
<dbReference type="SUPFAM" id="SSF51261">
    <property type="entry name" value="Duplicated hybrid motif"/>
    <property type="match status" value="1"/>
</dbReference>
<dbReference type="CDD" id="cd12797">
    <property type="entry name" value="M23_peptidase"/>
    <property type="match status" value="1"/>
</dbReference>
<keyword evidence="3" id="KW-0732">Signal</keyword>
<dbReference type="InterPro" id="IPR050570">
    <property type="entry name" value="Cell_wall_metabolism_enzyme"/>
</dbReference>
<dbReference type="PANTHER" id="PTHR21666">
    <property type="entry name" value="PEPTIDASE-RELATED"/>
    <property type="match status" value="1"/>
</dbReference>
<evidence type="ECO:0000259" key="4">
    <source>
        <dbReference type="PROSITE" id="PS51782"/>
    </source>
</evidence>
<dbReference type="PROSITE" id="PS51257">
    <property type="entry name" value="PROKAR_LIPOPROTEIN"/>
    <property type="match status" value="1"/>
</dbReference>
<feature type="compositionally biased region" description="Polar residues" evidence="2">
    <location>
        <begin position="215"/>
        <end position="224"/>
    </location>
</feature>
<dbReference type="InterPro" id="IPR016047">
    <property type="entry name" value="M23ase_b-sheet_dom"/>
</dbReference>
<name>A0A2M8RY97_9PAST</name>
<dbReference type="InterPro" id="IPR011055">
    <property type="entry name" value="Dup_hybrid_motif"/>
</dbReference>
<dbReference type="GO" id="GO:0004222">
    <property type="term" value="F:metalloendopeptidase activity"/>
    <property type="evidence" value="ECO:0007669"/>
    <property type="project" value="TreeGrafter"/>
</dbReference>
<dbReference type="SMART" id="SM00257">
    <property type="entry name" value="LysM"/>
    <property type="match status" value="1"/>
</dbReference>
<protein>
    <submittedName>
        <fullName evidence="5">Murein hydrolase activator NlpD</fullName>
    </submittedName>
</protein>
<dbReference type="AlphaFoldDB" id="A0A2M8RY97"/>
<sequence length="410" mass="43269">MKKSFLLLPITIAVLAACSSNAPAPVENADNSLTPGIMQPVDANNGGAGTWEPQIQQQSMPASMTSPTVAQPTYQAPQPQVQQPVVKPVQQTVATPTATAPKAKQQVSQNFEIPRNPQTNAPDYSKIDKGFYKGDTYTVRKGDTMFLIAYISGMDVKELARLNNLSEPYNLSVGQTLKVSNNTQNTVSTVAATPKPAVTQQVVSKPVEPEVTYTPGPNGTQYGSDGTIIGPIKSSVGSAAPVSRTMTNTATTATTATAATATTVATQVQPSVQTQTQSASTAAPVASNVAWNWPTNGSIIQGFSSSDGGNKGIDIKGSRGQAVNAAAAGRVVYAGNALRGYGNLIIIKHNDDYLSAYAHNETILVKDQQDVKSGQQIAKMGSSGTNDVKLHFEIRYKGKSVDPTRYLPRR</sequence>
<feature type="region of interest" description="Disordered" evidence="2">
    <location>
        <begin position="204"/>
        <end position="224"/>
    </location>
</feature>
<dbReference type="GO" id="GO:0009279">
    <property type="term" value="C:cell outer membrane"/>
    <property type="evidence" value="ECO:0007669"/>
    <property type="project" value="TreeGrafter"/>
</dbReference>
<evidence type="ECO:0000313" key="6">
    <source>
        <dbReference type="Proteomes" id="UP000230282"/>
    </source>
</evidence>
<feature type="chain" id="PRO_5014974009" evidence="3">
    <location>
        <begin position="25"/>
        <end position="410"/>
    </location>
</feature>
<dbReference type="PANTHER" id="PTHR21666:SF263">
    <property type="entry name" value="MUREIN HYDROLASE ACTIVATOR NLPD"/>
    <property type="match status" value="1"/>
</dbReference>
<dbReference type="InterPro" id="IPR018392">
    <property type="entry name" value="LysM"/>
</dbReference>
<comment type="caution">
    <text evidence="5">The sequence shown here is derived from an EMBL/GenBank/DDBJ whole genome shotgun (WGS) entry which is preliminary data.</text>
</comment>
<dbReference type="Gene3D" id="3.10.350.10">
    <property type="entry name" value="LysM domain"/>
    <property type="match status" value="1"/>
</dbReference>
<proteinExistence type="inferred from homology"/>
<evidence type="ECO:0000256" key="1">
    <source>
        <dbReference type="ARBA" id="ARBA00038420"/>
    </source>
</evidence>
<gene>
    <name evidence="5" type="ORF">CVP04_01915</name>
</gene>
<comment type="similarity">
    <text evidence="1">Belongs to the E.coli NlpD/Haemophilus LppB family.</text>
</comment>
<dbReference type="Gene3D" id="2.70.70.10">
    <property type="entry name" value="Glucose Permease (Domain IIA)"/>
    <property type="match status" value="1"/>
</dbReference>
<dbReference type="Pfam" id="PF01476">
    <property type="entry name" value="LysM"/>
    <property type="match status" value="1"/>
</dbReference>
<keyword evidence="5" id="KW-0378">Hydrolase</keyword>
<dbReference type="OrthoDB" id="9795421at2"/>
<dbReference type="InterPro" id="IPR036779">
    <property type="entry name" value="LysM_dom_sf"/>
</dbReference>
<organism evidence="5 6">
    <name type="scientific">Caviibacterium pharyngocola</name>
    <dbReference type="NCBI Taxonomy" id="28159"/>
    <lineage>
        <taxon>Bacteria</taxon>
        <taxon>Pseudomonadati</taxon>
        <taxon>Pseudomonadota</taxon>
        <taxon>Gammaproteobacteria</taxon>
        <taxon>Pasteurellales</taxon>
        <taxon>Pasteurellaceae</taxon>
        <taxon>Caviibacterium</taxon>
    </lineage>
</organism>
<evidence type="ECO:0000313" key="5">
    <source>
        <dbReference type="EMBL" id="PJG83870.1"/>
    </source>
</evidence>
<dbReference type="CDD" id="cd00118">
    <property type="entry name" value="LysM"/>
    <property type="match status" value="1"/>
</dbReference>
<dbReference type="Proteomes" id="UP000230282">
    <property type="component" value="Unassembled WGS sequence"/>
</dbReference>
<dbReference type="EMBL" id="PHGZ01000004">
    <property type="protein sequence ID" value="PJG83870.1"/>
    <property type="molecule type" value="Genomic_DNA"/>
</dbReference>
<dbReference type="RefSeq" id="WP_100295835.1">
    <property type="nucleotide sequence ID" value="NZ_PHGZ01000004.1"/>
</dbReference>
<feature type="domain" description="LysM" evidence="4">
    <location>
        <begin position="135"/>
        <end position="179"/>
    </location>
</feature>